<dbReference type="EMBL" id="JACHXA010000005">
    <property type="protein sequence ID" value="MBB3065689.1"/>
    <property type="molecule type" value="Genomic_DNA"/>
</dbReference>
<evidence type="ECO:0000313" key="1">
    <source>
        <dbReference type="EMBL" id="MBB3065689.1"/>
    </source>
</evidence>
<dbReference type="InterPro" id="IPR023214">
    <property type="entry name" value="HAD_sf"/>
</dbReference>
<dbReference type="Gene3D" id="1.10.150.240">
    <property type="entry name" value="Putative phosphatase, domain 2"/>
    <property type="match status" value="1"/>
</dbReference>
<organism evidence="1 2">
    <name type="scientific">Limibacillus halophilus</name>
    <dbReference type="NCBI Taxonomy" id="1579333"/>
    <lineage>
        <taxon>Bacteria</taxon>
        <taxon>Pseudomonadati</taxon>
        <taxon>Pseudomonadota</taxon>
        <taxon>Alphaproteobacteria</taxon>
        <taxon>Rhodospirillales</taxon>
        <taxon>Rhodovibrionaceae</taxon>
        <taxon>Limibacillus</taxon>
    </lineage>
</organism>
<dbReference type="GO" id="GO:0006281">
    <property type="term" value="P:DNA repair"/>
    <property type="evidence" value="ECO:0007669"/>
    <property type="project" value="TreeGrafter"/>
</dbReference>
<proteinExistence type="predicted"/>
<evidence type="ECO:0000313" key="2">
    <source>
        <dbReference type="Proteomes" id="UP000581135"/>
    </source>
</evidence>
<keyword evidence="2" id="KW-1185">Reference proteome</keyword>
<dbReference type="EC" id="3.1.3.18" evidence="1"/>
<dbReference type="SFLD" id="SFLDG01135">
    <property type="entry name" value="C1.5.6:_HAD__Beta-PGM__Phospha"/>
    <property type="match status" value="1"/>
</dbReference>
<dbReference type="PANTHER" id="PTHR43434:SF24">
    <property type="entry name" value="HYDROLASE-RELATED"/>
    <property type="match status" value="1"/>
</dbReference>
<dbReference type="InterPro" id="IPR041492">
    <property type="entry name" value="HAD_2"/>
</dbReference>
<dbReference type="AlphaFoldDB" id="A0A839SUJ9"/>
<name>A0A839SUJ9_9PROT</name>
<reference evidence="1 2" key="1">
    <citation type="submission" date="2020-08" db="EMBL/GenBank/DDBJ databases">
        <title>Genomic Encyclopedia of Type Strains, Phase III (KMG-III): the genomes of soil and plant-associated and newly described type strains.</title>
        <authorList>
            <person name="Whitman W."/>
        </authorList>
    </citation>
    <scope>NUCLEOTIDE SEQUENCE [LARGE SCALE GENOMIC DNA]</scope>
    <source>
        <strain evidence="1 2">CECT 8803</strain>
    </source>
</reference>
<dbReference type="Pfam" id="PF13419">
    <property type="entry name" value="HAD_2"/>
    <property type="match status" value="1"/>
</dbReference>
<dbReference type="SUPFAM" id="SSF56784">
    <property type="entry name" value="HAD-like"/>
    <property type="match status" value="1"/>
</dbReference>
<dbReference type="NCBIfam" id="TIGR01549">
    <property type="entry name" value="HAD-SF-IA-v1"/>
    <property type="match status" value="1"/>
</dbReference>
<accession>A0A839SUJ9</accession>
<protein>
    <submittedName>
        <fullName evidence="1">Phosphoglycolate phosphatase</fullName>
        <ecNumber evidence="1">3.1.3.18</ecNumber>
    </submittedName>
</protein>
<sequence length="236" mass="25300">MKLTLVERLHGFRLIIFDMDGTLVDSQHHIVSAMGEAFGGVGLPPPDGEAVRQIVGLTLEDAFLRLAPADTPLSVHQELQVLFKRAAIAQRDVPGYQEPLYEGAREIIHQLDLPDVCLGIATGRPRRGVDFSLALHKLENRFVTIQTVDSNPGKPHPGMVQQAMAETGADPEETVVIGDTSYDMMMARAAGAAAIGVTWGYHAEEALLSAGAQALAREMAALPAILAGFRRIGSCA</sequence>
<keyword evidence="1" id="KW-0378">Hydrolase</keyword>
<dbReference type="GO" id="GO:0005829">
    <property type="term" value="C:cytosol"/>
    <property type="evidence" value="ECO:0007669"/>
    <property type="project" value="TreeGrafter"/>
</dbReference>
<dbReference type="SFLD" id="SFLDG01129">
    <property type="entry name" value="C1.5:_HAD__Beta-PGM__Phosphata"/>
    <property type="match status" value="1"/>
</dbReference>
<dbReference type="GO" id="GO:0008967">
    <property type="term" value="F:phosphoglycolate phosphatase activity"/>
    <property type="evidence" value="ECO:0007669"/>
    <property type="project" value="UniProtKB-EC"/>
</dbReference>
<dbReference type="InterPro" id="IPR036412">
    <property type="entry name" value="HAD-like_sf"/>
</dbReference>
<dbReference type="NCBIfam" id="TIGR01509">
    <property type="entry name" value="HAD-SF-IA-v3"/>
    <property type="match status" value="1"/>
</dbReference>
<dbReference type="RefSeq" id="WP_322091241.1">
    <property type="nucleotide sequence ID" value="NZ_JACHXA010000005.1"/>
</dbReference>
<comment type="caution">
    <text evidence="1">The sequence shown here is derived from an EMBL/GenBank/DDBJ whole genome shotgun (WGS) entry which is preliminary data.</text>
</comment>
<dbReference type="InterPro" id="IPR023198">
    <property type="entry name" value="PGP-like_dom2"/>
</dbReference>
<dbReference type="Gene3D" id="3.40.50.1000">
    <property type="entry name" value="HAD superfamily/HAD-like"/>
    <property type="match status" value="1"/>
</dbReference>
<dbReference type="PANTHER" id="PTHR43434">
    <property type="entry name" value="PHOSPHOGLYCOLATE PHOSPHATASE"/>
    <property type="match status" value="1"/>
</dbReference>
<dbReference type="InterPro" id="IPR006439">
    <property type="entry name" value="HAD-SF_hydro_IA"/>
</dbReference>
<dbReference type="SFLD" id="SFLDS00003">
    <property type="entry name" value="Haloacid_Dehalogenase"/>
    <property type="match status" value="1"/>
</dbReference>
<dbReference type="Proteomes" id="UP000581135">
    <property type="component" value="Unassembled WGS sequence"/>
</dbReference>
<dbReference type="InterPro" id="IPR050155">
    <property type="entry name" value="HAD-like_hydrolase_sf"/>
</dbReference>
<gene>
    <name evidence="1" type="ORF">FHR98_001985</name>
</gene>